<proteinExistence type="predicted"/>
<dbReference type="EMBL" id="JANCPR020000012">
    <property type="protein sequence ID" value="MDJ1133107.1"/>
    <property type="molecule type" value="Genomic_DNA"/>
</dbReference>
<accession>A0ABT6ZWA0</accession>
<evidence type="ECO:0000313" key="1">
    <source>
        <dbReference type="EMBL" id="MDJ1133107.1"/>
    </source>
</evidence>
<name>A0ABT6ZWA0_9ACTN</name>
<organism evidence="1 2">
    <name type="scientific">Streptomyces iconiensis</name>
    <dbReference type="NCBI Taxonomy" id="1384038"/>
    <lineage>
        <taxon>Bacteria</taxon>
        <taxon>Bacillati</taxon>
        <taxon>Actinomycetota</taxon>
        <taxon>Actinomycetes</taxon>
        <taxon>Kitasatosporales</taxon>
        <taxon>Streptomycetaceae</taxon>
        <taxon>Streptomyces</taxon>
    </lineage>
</organism>
<reference evidence="1 2" key="1">
    <citation type="submission" date="2023-05" db="EMBL/GenBank/DDBJ databases">
        <title>Streptantibioticus silvisoli sp. nov., acidotolerant actinomycetes 1 from pine litter.</title>
        <authorList>
            <person name="Swiecimska M."/>
            <person name="Golinska P."/>
            <person name="Sangal V."/>
            <person name="Wachnowicz B."/>
            <person name="Goodfellow M."/>
        </authorList>
    </citation>
    <scope>NUCLEOTIDE SEQUENCE [LARGE SCALE GENOMIC DNA]</scope>
    <source>
        <strain evidence="1 2">DSM 42109</strain>
    </source>
</reference>
<keyword evidence="2" id="KW-1185">Reference proteome</keyword>
<sequence length="71" mass="7648">MSAPIVVHPPAPEGGRHVTAYGESLGTAYGLTDLIEFLERTDIDVASLDLEDETVIEWKGGTHEVWGRLAG</sequence>
<dbReference type="RefSeq" id="WP_274044666.1">
    <property type="nucleotide sequence ID" value="NZ_JANCPR020000012.1"/>
</dbReference>
<gene>
    <name evidence="1" type="ORF">NMN56_014265</name>
</gene>
<evidence type="ECO:0000313" key="2">
    <source>
        <dbReference type="Proteomes" id="UP001214441"/>
    </source>
</evidence>
<protein>
    <submittedName>
        <fullName evidence="1">Uncharacterized protein</fullName>
    </submittedName>
</protein>
<comment type="caution">
    <text evidence="1">The sequence shown here is derived from an EMBL/GenBank/DDBJ whole genome shotgun (WGS) entry which is preliminary data.</text>
</comment>
<dbReference type="Proteomes" id="UP001214441">
    <property type="component" value="Unassembled WGS sequence"/>
</dbReference>